<feature type="chain" id="PRO_5032773243" description="Peptidase inhibitor family I36" evidence="1">
    <location>
        <begin position="30"/>
        <end position="135"/>
    </location>
</feature>
<dbReference type="AlphaFoldDB" id="A0A840IU33"/>
<keyword evidence="1" id="KW-0732">Signal</keyword>
<evidence type="ECO:0008006" key="4">
    <source>
        <dbReference type="Google" id="ProtNLM"/>
    </source>
</evidence>
<name>A0A840IU33_9PSEU</name>
<keyword evidence="3" id="KW-1185">Reference proteome</keyword>
<organism evidence="2 3">
    <name type="scientific">Amycolatopsis jiangsuensis</name>
    <dbReference type="NCBI Taxonomy" id="1181879"/>
    <lineage>
        <taxon>Bacteria</taxon>
        <taxon>Bacillati</taxon>
        <taxon>Actinomycetota</taxon>
        <taxon>Actinomycetes</taxon>
        <taxon>Pseudonocardiales</taxon>
        <taxon>Pseudonocardiaceae</taxon>
        <taxon>Amycolatopsis</taxon>
    </lineage>
</organism>
<evidence type="ECO:0000313" key="3">
    <source>
        <dbReference type="Proteomes" id="UP000581769"/>
    </source>
</evidence>
<comment type="caution">
    <text evidence="2">The sequence shown here is derived from an EMBL/GenBank/DDBJ whole genome shotgun (WGS) entry which is preliminary data.</text>
</comment>
<dbReference type="EMBL" id="JACHMG010000001">
    <property type="protein sequence ID" value="MBB4684732.1"/>
    <property type="molecule type" value="Genomic_DNA"/>
</dbReference>
<gene>
    <name evidence="2" type="ORF">BJY18_002217</name>
</gene>
<sequence>MKLPLIARFLTFTVILVTCTLNSTSPASADSTGKNSTKAGPACLELENGSLCLYVSPINQQGQINVTYEKWAGSPFLARVAWVNPTGTRFNGPYEQMSYHHIYGNVWPTWVGSGCNYGILSISGGAEYRTPDLCV</sequence>
<proteinExistence type="predicted"/>
<reference evidence="2 3" key="1">
    <citation type="submission" date="2020-08" db="EMBL/GenBank/DDBJ databases">
        <title>Sequencing the genomes of 1000 actinobacteria strains.</title>
        <authorList>
            <person name="Klenk H.-P."/>
        </authorList>
    </citation>
    <scope>NUCLEOTIDE SEQUENCE [LARGE SCALE GENOMIC DNA]</scope>
    <source>
        <strain evidence="2 3">DSM 45859</strain>
    </source>
</reference>
<dbReference type="Proteomes" id="UP000581769">
    <property type="component" value="Unassembled WGS sequence"/>
</dbReference>
<accession>A0A840IU33</accession>
<evidence type="ECO:0000313" key="2">
    <source>
        <dbReference type="EMBL" id="MBB4684732.1"/>
    </source>
</evidence>
<protein>
    <recommendedName>
        <fullName evidence="4">Peptidase inhibitor family I36</fullName>
    </recommendedName>
</protein>
<evidence type="ECO:0000256" key="1">
    <source>
        <dbReference type="SAM" id="SignalP"/>
    </source>
</evidence>
<feature type="signal peptide" evidence="1">
    <location>
        <begin position="1"/>
        <end position="29"/>
    </location>
</feature>